<dbReference type="InterPro" id="IPR003653">
    <property type="entry name" value="Peptidase_C48_C"/>
</dbReference>
<keyword evidence="3" id="KW-0833">Ubl conjugation pathway</keyword>
<feature type="domain" description="Ubiquitin-like protease family profile" evidence="8">
    <location>
        <begin position="385"/>
        <end position="579"/>
    </location>
</feature>
<dbReference type="SUPFAM" id="SSF54001">
    <property type="entry name" value="Cysteine proteinases"/>
    <property type="match status" value="1"/>
</dbReference>
<evidence type="ECO:0000259" key="8">
    <source>
        <dbReference type="PROSITE" id="PS50600"/>
    </source>
</evidence>
<dbReference type="EMBL" id="BTGU01000010">
    <property type="protein sequence ID" value="GMN40139.1"/>
    <property type="molecule type" value="Genomic_DNA"/>
</dbReference>
<keyword evidence="5" id="KW-0788">Thiol protease</keyword>
<sequence>MEVFDFKDAEDGSEAVAGKCAGNLKNPSSDDHPVLKYEFLECAAQETQTKETGSVPCVDAETVDCDLSCGNATSHTSLDKAEEKIDSVAECFDAASQLKSSSLEECIEFRPLESDNHESRSFVSEEEKRNSDLEAPSAGKCGLNCDRSDSPSNNEPVDVTSDVDESMNESSPSSPASGMAKDDDLLNNFAIDHCSSDREMDDMNMTVVLHPDYVIFRDSYCTGPTLTFSNSYIKITGACESREAFDFEWELDDLMRIQCQWFQRAETVTIKLQVISKDTVQEDGGHSTSGIDELKVVVVESNWSQKQELEVRLFQSQVGNMLWSVSELVGRVLFGSPSSGDNCDPPCNMDMGTDGDDSPGRGRYFPVFDESFEDVIYPKGDTDAVSISRRDVDLLQPETFINDTIIDFYIKYLKNQIHPEDRHRFHFFNSFFFRKLADLDKDPSSAFDGKAAFQRVRKWTRKVDFFEKEFIFIPINFSLHWSLVVICHPGEVATYKDEDLDKSHKLPCVLHMDSIKGNHAGLKNLIQSYLWEEWKERRKEISEEVSSKFHNLRFVSLELPQQENSFDCGLFLLHYLELFLAEVPANFSPFKITKSSNFLNINWFPPSEASLKRALIQRLIFDLLEKRSGEVSLSPSSDEDELPEINEKDVAVEFVSARCNPGLSCQENLASSRAEQGIEMTLLSASSIGNSHCVNDSGLVLKDLFDPGASTGSLIGQCQSFDQKSSYYRLNGAISSMEEDTETGEQFMFLPSGDSGFQLTGITSQTCGIPYPPKAYSGETHDIGISLQAEHRDIDSSSDCASDDSSDVAITEAFPVVESSSSKPKEKTDEQSSPTVENINFVTEGLVSASHVLPDEPAAEAFQDHDTMQVGNEVLPDESGVGASQNHDTVQANNESGVLIPSLEYPDMPVPQDSVVEDNVIGLHDGVQAIENGLVVPGSPGEQPAKKPRLTPSSEVLCDGVQMDDNGLVIPDSPGHQPAKKPRLTPTSEVVCDGEQMVDNGLVIPDSPGQQPAEELRPPPSMEVETDVVESLNEDSRL</sequence>
<organism evidence="9 10">
    <name type="scientific">Ficus carica</name>
    <name type="common">Common fig</name>
    <dbReference type="NCBI Taxonomy" id="3494"/>
    <lineage>
        <taxon>Eukaryota</taxon>
        <taxon>Viridiplantae</taxon>
        <taxon>Streptophyta</taxon>
        <taxon>Embryophyta</taxon>
        <taxon>Tracheophyta</taxon>
        <taxon>Spermatophyta</taxon>
        <taxon>Magnoliopsida</taxon>
        <taxon>eudicotyledons</taxon>
        <taxon>Gunneridae</taxon>
        <taxon>Pentapetalae</taxon>
        <taxon>rosids</taxon>
        <taxon>fabids</taxon>
        <taxon>Rosales</taxon>
        <taxon>Moraceae</taxon>
        <taxon>Ficeae</taxon>
        <taxon>Ficus</taxon>
    </lineage>
</organism>
<comment type="caution">
    <text evidence="9">The sequence shown here is derived from an EMBL/GenBank/DDBJ whole genome shotgun (WGS) entry which is preliminary data.</text>
</comment>
<evidence type="ECO:0000256" key="4">
    <source>
        <dbReference type="ARBA" id="ARBA00022801"/>
    </source>
</evidence>
<reference evidence="9" key="1">
    <citation type="submission" date="2023-07" db="EMBL/GenBank/DDBJ databases">
        <title>draft genome sequence of fig (Ficus carica).</title>
        <authorList>
            <person name="Takahashi T."/>
            <person name="Nishimura K."/>
        </authorList>
    </citation>
    <scope>NUCLEOTIDE SEQUENCE</scope>
</reference>
<gene>
    <name evidence="9" type="ORF">TIFTF001_009357</name>
</gene>
<evidence type="ECO:0000256" key="1">
    <source>
        <dbReference type="ARBA" id="ARBA00005234"/>
    </source>
</evidence>
<dbReference type="PANTHER" id="PTHR47764">
    <property type="entry name" value="UBIQUITIN-LIKE-SPECIFIC PROTEASE 2B-RELATED"/>
    <property type="match status" value="1"/>
</dbReference>
<dbReference type="Pfam" id="PF25352">
    <property type="entry name" value="PH_ULP"/>
    <property type="match status" value="1"/>
</dbReference>
<evidence type="ECO:0000256" key="3">
    <source>
        <dbReference type="ARBA" id="ARBA00022786"/>
    </source>
</evidence>
<evidence type="ECO:0000256" key="6">
    <source>
        <dbReference type="ARBA" id="ARBA00057729"/>
    </source>
</evidence>
<accession>A0AA87ZMZ1</accession>
<keyword evidence="10" id="KW-1185">Reference proteome</keyword>
<dbReference type="PROSITE" id="PS50600">
    <property type="entry name" value="ULP_PROTEASE"/>
    <property type="match status" value="1"/>
</dbReference>
<keyword evidence="2" id="KW-0645">Protease</keyword>
<dbReference type="Proteomes" id="UP001187192">
    <property type="component" value="Unassembled WGS sequence"/>
</dbReference>
<dbReference type="AlphaFoldDB" id="A0AA87ZMZ1"/>
<dbReference type="GO" id="GO:0008234">
    <property type="term" value="F:cysteine-type peptidase activity"/>
    <property type="evidence" value="ECO:0007669"/>
    <property type="project" value="UniProtKB-KW"/>
</dbReference>
<dbReference type="Pfam" id="PF02902">
    <property type="entry name" value="Peptidase_C48"/>
    <property type="match status" value="1"/>
</dbReference>
<dbReference type="Gene3D" id="3.30.310.130">
    <property type="entry name" value="Ubiquitin-related"/>
    <property type="match status" value="1"/>
</dbReference>
<dbReference type="InterPro" id="IPR057375">
    <property type="entry name" value="ULP2A/B_PH"/>
</dbReference>
<dbReference type="PANTHER" id="PTHR47764:SF2">
    <property type="entry name" value="UBIQUITIN-LIKE PROTEASE FAMILY PROFILE DOMAIN-CONTAINING PROTEIN"/>
    <property type="match status" value="1"/>
</dbReference>
<feature type="compositionally biased region" description="Basic and acidic residues" evidence="7">
    <location>
        <begin position="115"/>
        <end position="132"/>
    </location>
</feature>
<dbReference type="Gene3D" id="1.10.418.20">
    <property type="match status" value="1"/>
</dbReference>
<evidence type="ECO:0000256" key="5">
    <source>
        <dbReference type="ARBA" id="ARBA00022807"/>
    </source>
</evidence>
<evidence type="ECO:0000313" key="10">
    <source>
        <dbReference type="Proteomes" id="UP001187192"/>
    </source>
</evidence>
<feature type="compositionally biased region" description="Low complexity" evidence="7">
    <location>
        <begin position="168"/>
        <end position="179"/>
    </location>
</feature>
<evidence type="ECO:0000313" key="9">
    <source>
        <dbReference type="EMBL" id="GMN40139.1"/>
    </source>
</evidence>
<dbReference type="FunFam" id="3.30.310.130:FF:000006">
    <property type="entry name" value="Probable ubiquitin-like-specific protease 2B"/>
    <property type="match status" value="1"/>
</dbReference>
<feature type="region of interest" description="Disordered" evidence="7">
    <location>
        <begin position="115"/>
        <end position="182"/>
    </location>
</feature>
<dbReference type="InterPro" id="IPR038765">
    <property type="entry name" value="Papain-like_cys_pep_sf"/>
</dbReference>
<name>A0AA87ZMZ1_FICCA</name>
<keyword evidence="4" id="KW-0378">Hydrolase</keyword>
<comment type="similarity">
    <text evidence="1">Belongs to the peptidase C48 family.</text>
</comment>
<evidence type="ECO:0000256" key="2">
    <source>
        <dbReference type="ARBA" id="ARBA00022670"/>
    </source>
</evidence>
<comment type="function">
    <text evidence="6">Protease that catalyzes two essential functions in the SUMO pathway: processing of full-length SUMOs to their mature forms and deconjugation of SUMO from targeted proteins.</text>
</comment>
<feature type="region of interest" description="Disordered" evidence="7">
    <location>
        <begin position="814"/>
        <end position="836"/>
    </location>
</feature>
<protein>
    <recommendedName>
        <fullName evidence="8">Ubiquitin-like protease family profile domain-containing protein</fullName>
    </recommendedName>
</protein>
<proteinExistence type="inferred from homology"/>
<evidence type="ECO:0000256" key="7">
    <source>
        <dbReference type="SAM" id="MobiDB-lite"/>
    </source>
</evidence>
<dbReference type="GO" id="GO:0006508">
    <property type="term" value="P:proteolysis"/>
    <property type="evidence" value="ECO:0007669"/>
    <property type="project" value="UniProtKB-KW"/>
</dbReference>
<feature type="region of interest" description="Disordered" evidence="7">
    <location>
        <begin position="999"/>
        <end position="1038"/>
    </location>
</feature>